<dbReference type="Proteomes" id="UP000616885">
    <property type="component" value="Unassembled WGS sequence"/>
</dbReference>
<evidence type="ECO:0000313" key="2">
    <source>
        <dbReference type="EMBL" id="KAF9754341.1"/>
    </source>
</evidence>
<gene>
    <name evidence="2" type="ORF">IM811_013099</name>
</gene>
<dbReference type="EMBL" id="JADCTT010000004">
    <property type="protein sequence ID" value="KAF9754341.1"/>
    <property type="molecule type" value="Genomic_DNA"/>
</dbReference>
<evidence type="ECO:0000256" key="1">
    <source>
        <dbReference type="SAM" id="SignalP"/>
    </source>
</evidence>
<evidence type="ECO:0000313" key="3">
    <source>
        <dbReference type="Proteomes" id="UP000616885"/>
    </source>
</evidence>
<keyword evidence="1" id="KW-0732">Signal</keyword>
<feature type="signal peptide" evidence="1">
    <location>
        <begin position="1"/>
        <end position="23"/>
    </location>
</feature>
<feature type="chain" id="PRO_5033986489" evidence="1">
    <location>
        <begin position="24"/>
        <end position="285"/>
    </location>
</feature>
<comment type="caution">
    <text evidence="2">The sequence shown here is derived from an EMBL/GenBank/DDBJ whole genome shotgun (WGS) entry which is preliminary data.</text>
</comment>
<dbReference type="AlphaFoldDB" id="A0A8H7NEE7"/>
<proteinExistence type="predicted"/>
<name>A0A8H7NEE7_BIOOC</name>
<reference evidence="2" key="1">
    <citation type="submission" date="2020-10" db="EMBL/GenBank/DDBJ databases">
        <title>High-Quality Genome Resource of Clonostachys rosea strain S41 by Oxford Nanopore Long-Read Sequencing.</title>
        <authorList>
            <person name="Wang H."/>
        </authorList>
    </citation>
    <scope>NUCLEOTIDE SEQUENCE</scope>
    <source>
        <strain evidence="2">S41</strain>
    </source>
</reference>
<sequence length="285" mass="30917">MVCLKQLSLTAVVALSLSERGLAAPIYAPTNERALEDRAIKNLMAGIRKHGSETIGNTINALKVAAELKSALTPQPQQRGLDNLDERSLKYLEDRGVKTQRLKKAASSVGRHGPTALGHLFAGATAVAEAKNAFFPQPQQPQRRSLEHLEDRGVKTQSLKKGASSVGRHGLTTLKLGIDGLTAAAEVKNAFFPQPQQPQRRSLGHLEDRGVKSQRFKKGASSVGRHGLTVLELGVDGLTAAAEVKKAFSLSHNSRNSRSEETLKSFNSALLRITLKNFTFRLNFD</sequence>
<accession>A0A8H7NEE7</accession>
<protein>
    <submittedName>
        <fullName evidence="2">Uncharacterized protein</fullName>
    </submittedName>
</protein>
<organism evidence="2 3">
    <name type="scientific">Bionectria ochroleuca</name>
    <name type="common">Gliocladium roseum</name>
    <dbReference type="NCBI Taxonomy" id="29856"/>
    <lineage>
        <taxon>Eukaryota</taxon>
        <taxon>Fungi</taxon>
        <taxon>Dikarya</taxon>
        <taxon>Ascomycota</taxon>
        <taxon>Pezizomycotina</taxon>
        <taxon>Sordariomycetes</taxon>
        <taxon>Hypocreomycetidae</taxon>
        <taxon>Hypocreales</taxon>
        <taxon>Bionectriaceae</taxon>
        <taxon>Clonostachys</taxon>
    </lineage>
</organism>